<evidence type="ECO:0000313" key="7">
    <source>
        <dbReference type="Proteomes" id="UP000810292"/>
    </source>
</evidence>
<keyword evidence="3" id="KW-0597">Phosphoprotein</keyword>
<comment type="cofactor">
    <cofactor evidence="1">
        <name>Mg(2+)</name>
        <dbReference type="ChEBI" id="CHEBI:18420"/>
    </cofactor>
</comment>
<feature type="domain" description="Alpha-D-phosphohexomutase alpha/beta/alpha" evidence="5">
    <location>
        <begin position="337"/>
        <end position="429"/>
    </location>
</feature>
<reference evidence="6" key="1">
    <citation type="submission" date="2020-10" db="EMBL/GenBank/DDBJ databases">
        <authorList>
            <person name="Gilroy R."/>
        </authorList>
    </citation>
    <scope>NUCLEOTIDE SEQUENCE</scope>
    <source>
        <strain evidence="6">14700</strain>
    </source>
</reference>
<comment type="similarity">
    <text evidence="2">Belongs to the phosphohexose mutase family.</text>
</comment>
<dbReference type="SUPFAM" id="SSF53738">
    <property type="entry name" value="Phosphoglucomutase, first 3 domains"/>
    <property type="match status" value="1"/>
</dbReference>
<evidence type="ECO:0000259" key="4">
    <source>
        <dbReference type="Pfam" id="PF02878"/>
    </source>
</evidence>
<dbReference type="AlphaFoldDB" id="A0A9D9ID16"/>
<feature type="domain" description="Alpha-D-phosphohexomutase alpha/beta/alpha" evidence="4">
    <location>
        <begin position="65"/>
        <end position="168"/>
    </location>
</feature>
<dbReference type="GO" id="GO:0005829">
    <property type="term" value="C:cytosol"/>
    <property type="evidence" value="ECO:0007669"/>
    <property type="project" value="TreeGrafter"/>
</dbReference>
<comment type="caution">
    <text evidence="6">The sequence shown here is derived from an EMBL/GenBank/DDBJ whole genome shotgun (WGS) entry which is preliminary data.</text>
</comment>
<dbReference type="GO" id="GO:0005975">
    <property type="term" value="P:carbohydrate metabolic process"/>
    <property type="evidence" value="ECO:0007669"/>
    <property type="project" value="InterPro"/>
</dbReference>
<evidence type="ECO:0000256" key="3">
    <source>
        <dbReference type="ARBA" id="ARBA00022553"/>
    </source>
</evidence>
<dbReference type="Gene3D" id="3.40.120.10">
    <property type="entry name" value="Alpha-D-Glucose-1,6-Bisphosphate, subunit A, domain 3"/>
    <property type="match status" value="3"/>
</dbReference>
<reference evidence="6" key="2">
    <citation type="journal article" date="2021" name="PeerJ">
        <title>Extensive microbial diversity within the chicken gut microbiome revealed by metagenomics and culture.</title>
        <authorList>
            <person name="Gilroy R."/>
            <person name="Ravi A."/>
            <person name="Getino M."/>
            <person name="Pursley I."/>
            <person name="Horton D.L."/>
            <person name="Alikhan N.F."/>
            <person name="Baker D."/>
            <person name="Gharbi K."/>
            <person name="Hall N."/>
            <person name="Watson M."/>
            <person name="Adriaenssens E.M."/>
            <person name="Foster-Nyarko E."/>
            <person name="Jarju S."/>
            <person name="Secka A."/>
            <person name="Antonio M."/>
            <person name="Oren A."/>
            <person name="Chaudhuri R.R."/>
            <person name="La Ragione R."/>
            <person name="Hildebrand F."/>
            <person name="Pallen M.J."/>
        </authorList>
    </citation>
    <scope>NUCLEOTIDE SEQUENCE</scope>
    <source>
        <strain evidence="6">14700</strain>
    </source>
</reference>
<dbReference type="Pfam" id="PF02880">
    <property type="entry name" value="PGM_PMM_III"/>
    <property type="match status" value="1"/>
</dbReference>
<dbReference type="GO" id="GO:0008966">
    <property type="term" value="F:phosphoglucosamine mutase activity"/>
    <property type="evidence" value="ECO:0007669"/>
    <property type="project" value="TreeGrafter"/>
</dbReference>
<dbReference type="Proteomes" id="UP000810292">
    <property type="component" value="Unassembled WGS sequence"/>
</dbReference>
<gene>
    <name evidence="6" type="ORF">IAA72_10155</name>
</gene>
<protein>
    <submittedName>
        <fullName evidence="6">Phosphoglucomutase</fullName>
    </submittedName>
</protein>
<dbReference type="InterPro" id="IPR016055">
    <property type="entry name" value="A-D-PHexomutase_a/b/a-I/II/III"/>
</dbReference>
<dbReference type="GO" id="GO:0004615">
    <property type="term" value="F:phosphomannomutase activity"/>
    <property type="evidence" value="ECO:0007669"/>
    <property type="project" value="TreeGrafter"/>
</dbReference>
<accession>A0A9D9ID16</accession>
<dbReference type="GO" id="GO:0009252">
    <property type="term" value="P:peptidoglycan biosynthetic process"/>
    <property type="evidence" value="ECO:0007669"/>
    <property type="project" value="TreeGrafter"/>
</dbReference>
<evidence type="ECO:0000256" key="2">
    <source>
        <dbReference type="ARBA" id="ARBA00010231"/>
    </source>
</evidence>
<organism evidence="6 7">
    <name type="scientific">Candidatus Ornithospirochaeta stercoravium</name>
    <dbReference type="NCBI Taxonomy" id="2840897"/>
    <lineage>
        <taxon>Bacteria</taxon>
        <taxon>Pseudomonadati</taxon>
        <taxon>Spirochaetota</taxon>
        <taxon>Spirochaetia</taxon>
        <taxon>Spirochaetales</taxon>
        <taxon>Spirochaetaceae</taxon>
        <taxon>Spirochaetaceae incertae sedis</taxon>
        <taxon>Candidatus Ornithospirochaeta</taxon>
    </lineage>
</organism>
<name>A0A9D9ID16_9SPIO</name>
<sequence length="590" mass="65270">MIYDRISGIALGDPEARITDGSSTDESLQKTLSSFILSASGWRCVVTASGDEEDSCEDVNEDMLLFAAASALSFFRYLNLEKPRILLGRDARPTGRLLAESIRRALLSLGASVYDIAISSAPEIMAFSHKFDGFFYISASHNPVGHNGFKFGTEGGVLPKEECDKAIQILKETINRNGSSQYLRSLIDNADSEMNAECLMVHDRIKRKALDYYASFVMKTAAVKKDFTLPFGVVIDFNGSARSVSIDIPFLRSKGAKLWVLNSIPGQIEHAIVPEGKNLERARKALEEIHRKDSSFILGYTPDNDGDRGNFVYIKKNGKAEIMSAQTVFALVSLIEAAYDRMNGRKNIALAVNGPTSLLVDDIAARLGVSVFRGDIGEANVVEAARRKREEGYCCRVCGEGSNGGNITYPAKVRDPMNSLMTFAKLFSSEGLYSFIMKALGKKEGKEISLYSVIEALPPYMTTSAFSSDAVMKIKSTDYNRLREEYERIVANEADSNLPAGTVRWEERQYEGSDETIGMGKTFRTPESTGGVKIQFYDENGPAGYLWLSKSRTEPVIRTMVDIKGGNKELHDKLLEWQHSMVERADRASM</sequence>
<evidence type="ECO:0000256" key="1">
    <source>
        <dbReference type="ARBA" id="ARBA00001946"/>
    </source>
</evidence>
<evidence type="ECO:0000313" key="6">
    <source>
        <dbReference type="EMBL" id="MBO8470127.1"/>
    </source>
</evidence>
<dbReference type="GO" id="GO:0006048">
    <property type="term" value="P:UDP-N-acetylglucosamine biosynthetic process"/>
    <property type="evidence" value="ECO:0007669"/>
    <property type="project" value="TreeGrafter"/>
</dbReference>
<evidence type="ECO:0000259" key="5">
    <source>
        <dbReference type="Pfam" id="PF02880"/>
    </source>
</evidence>
<dbReference type="InterPro" id="IPR005844">
    <property type="entry name" value="A-D-PHexomutase_a/b/a-I"/>
</dbReference>
<dbReference type="Pfam" id="PF02878">
    <property type="entry name" value="PGM_PMM_I"/>
    <property type="match status" value="1"/>
</dbReference>
<dbReference type="InterPro" id="IPR050060">
    <property type="entry name" value="Phosphoglucosamine_mutase"/>
</dbReference>
<dbReference type="PANTHER" id="PTHR42946:SF1">
    <property type="entry name" value="PHOSPHOGLUCOMUTASE (ALPHA-D-GLUCOSE-1,6-BISPHOSPHATE-DEPENDENT)"/>
    <property type="match status" value="1"/>
</dbReference>
<dbReference type="InterPro" id="IPR005846">
    <property type="entry name" value="A-D-PHexomutase_a/b/a-III"/>
</dbReference>
<proteinExistence type="inferred from homology"/>
<dbReference type="EMBL" id="JADIMF010000163">
    <property type="protein sequence ID" value="MBO8470127.1"/>
    <property type="molecule type" value="Genomic_DNA"/>
</dbReference>
<dbReference type="PANTHER" id="PTHR42946">
    <property type="entry name" value="PHOSPHOHEXOSE MUTASE"/>
    <property type="match status" value="1"/>
</dbReference>